<feature type="region of interest" description="Disordered" evidence="1">
    <location>
        <begin position="1"/>
        <end position="24"/>
    </location>
</feature>
<evidence type="ECO:0000313" key="3">
    <source>
        <dbReference type="Proteomes" id="UP001140949"/>
    </source>
</evidence>
<dbReference type="Proteomes" id="UP001140949">
    <property type="component" value="Unassembled WGS sequence"/>
</dbReference>
<evidence type="ECO:0000256" key="1">
    <source>
        <dbReference type="SAM" id="MobiDB-lite"/>
    </source>
</evidence>
<dbReference type="EMBL" id="JANAVB010040619">
    <property type="protein sequence ID" value="KAJ6797926.1"/>
    <property type="molecule type" value="Genomic_DNA"/>
</dbReference>
<proteinExistence type="predicted"/>
<sequence length="93" mass="9993">MHLGQLGQGGAPNSRRLFGGTTSPGDGRCLFGKVVVEATHLRSTWCSFFRRKYLQRAPPELGAGYVRCIAGMAASLGCEGSWGSLHLRQAREG</sequence>
<feature type="compositionally biased region" description="Gly residues" evidence="1">
    <location>
        <begin position="1"/>
        <end position="10"/>
    </location>
</feature>
<reference evidence="2" key="1">
    <citation type="journal article" date="2023" name="GigaByte">
        <title>Genome assembly of the bearded iris, Iris pallida Lam.</title>
        <authorList>
            <person name="Bruccoleri R.E."/>
            <person name="Oakeley E.J."/>
            <person name="Faust A.M.E."/>
            <person name="Altorfer M."/>
            <person name="Dessus-Babus S."/>
            <person name="Burckhardt D."/>
            <person name="Oertli M."/>
            <person name="Naumann U."/>
            <person name="Petersen F."/>
            <person name="Wong J."/>
        </authorList>
    </citation>
    <scope>NUCLEOTIDE SEQUENCE</scope>
    <source>
        <strain evidence="2">GSM-AAB239-AS_SAM_17_03QT</strain>
    </source>
</reference>
<accession>A0AAX6E1N4</accession>
<protein>
    <submittedName>
        <fullName evidence="2">Uncharacterized protein</fullName>
    </submittedName>
</protein>
<name>A0AAX6E1N4_IRIPA</name>
<evidence type="ECO:0000313" key="2">
    <source>
        <dbReference type="EMBL" id="KAJ6797926.1"/>
    </source>
</evidence>
<keyword evidence="3" id="KW-1185">Reference proteome</keyword>
<reference evidence="2" key="2">
    <citation type="submission" date="2023-04" db="EMBL/GenBank/DDBJ databases">
        <authorList>
            <person name="Bruccoleri R.E."/>
            <person name="Oakeley E.J."/>
            <person name="Faust A.-M."/>
            <person name="Dessus-Babus S."/>
            <person name="Altorfer M."/>
            <person name="Burckhardt D."/>
            <person name="Oertli M."/>
            <person name="Naumann U."/>
            <person name="Petersen F."/>
            <person name="Wong J."/>
        </authorList>
    </citation>
    <scope>NUCLEOTIDE SEQUENCE</scope>
    <source>
        <strain evidence="2">GSM-AAB239-AS_SAM_17_03QT</strain>
        <tissue evidence="2">Leaf</tissue>
    </source>
</reference>
<dbReference type="AlphaFoldDB" id="A0AAX6E1N4"/>
<gene>
    <name evidence="2" type="ORF">M6B38_215065</name>
</gene>
<organism evidence="2 3">
    <name type="scientific">Iris pallida</name>
    <name type="common">Sweet iris</name>
    <dbReference type="NCBI Taxonomy" id="29817"/>
    <lineage>
        <taxon>Eukaryota</taxon>
        <taxon>Viridiplantae</taxon>
        <taxon>Streptophyta</taxon>
        <taxon>Embryophyta</taxon>
        <taxon>Tracheophyta</taxon>
        <taxon>Spermatophyta</taxon>
        <taxon>Magnoliopsida</taxon>
        <taxon>Liliopsida</taxon>
        <taxon>Asparagales</taxon>
        <taxon>Iridaceae</taxon>
        <taxon>Iridoideae</taxon>
        <taxon>Irideae</taxon>
        <taxon>Iris</taxon>
    </lineage>
</organism>
<comment type="caution">
    <text evidence="2">The sequence shown here is derived from an EMBL/GenBank/DDBJ whole genome shotgun (WGS) entry which is preliminary data.</text>
</comment>